<feature type="transmembrane region" description="Helical" evidence="1">
    <location>
        <begin position="12"/>
        <end position="34"/>
    </location>
</feature>
<dbReference type="OrthoDB" id="2049520at2"/>
<name>V9HSP0_9FIRM</name>
<feature type="transmembrane region" description="Helical" evidence="1">
    <location>
        <begin position="46"/>
        <end position="63"/>
    </location>
</feature>
<keyword evidence="1" id="KW-1133">Transmembrane helix</keyword>
<keyword evidence="1" id="KW-0812">Transmembrane</keyword>
<accession>V9HSP0</accession>
<dbReference type="Pfam" id="PF20312">
    <property type="entry name" value="DUF6608"/>
    <property type="match status" value="1"/>
</dbReference>
<dbReference type="EMBL" id="AFZF02000009">
    <property type="protein sequence ID" value="EHL18567.1"/>
    <property type="molecule type" value="Genomic_DNA"/>
</dbReference>
<gene>
    <name evidence="2" type="ORF">HMPREF9630_00292</name>
</gene>
<proteinExistence type="predicted"/>
<dbReference type="InterPro" id="IPR046716">
    <property type="entry name" value="DUF6608"/>
</dbReference>
<sequence length="132" mass="15360">MKKIWNSWLKEAVFIYSIIYTITTIVNSIAYLIQGIRYDPSGNWHELTRALIVLIGVIAYELARHMPIKNIFLRTVIVYVVTLACAFFTVWSTQFVEPLAKSAYKDIFINYTGLFIVITIIIVIFQKIKHKK</sequence>
<reference evidence="2 3" key="1">
    <citation type="submission" date="2012-05" db="EMBL/GenBank/DDBJ databases">
        <title>The Genome Sequence of Eubacteriaceae bacterium CM2.</title>
        <authorList>
            <consortium name="The Broad Institute Genome Sequencing Platform"/>
            <person name="Earl A."/>
            <person name="Ward D."/>
            <person name="Feldgarden M."/>
            <person name="Gevers D."/>
            <person name="Sizova M."/>
            <person name="Hazen A."/>
            <person name="Epstein S."/>
            <person name="Walker B."/>
            <person name="Young S.K."/>
            <person name="Zeng Q."/>
            <person name="Gargeya S."/>
            <person name="Fitzgerald M."/>
            <person name="Haas B."/>
            <person name="Abouelleil A."/>
            <person name="Alvarado L."/>
            <person name="Arachchi H.M."/>
            <person name="Berlin A."/>
            <person name="Chapman S.B."/>
            <person name="Goldberg J."/>
            <person name="Griggs A."/>
            <person name="Gujja S."/>
            <person name="Hansen M."/>
            <person name="Howarth C."/>
            <person name="Imamovic A."/>
            <person name="Larimer J."/>
            <person name="McCowen C."/>
            <person name="Montmayeur A."/>
            <person name="Murphy C."/>
            <person name="Neiman D."/>
            <person name="Pearson M."/>
            <person name="Priest M."/>
            <person name="Roberts A."/>
            <person name="Saif S."/>
            <person name="Shea T."/>
            <person name="Sisk P."/>
            <person name="Sykes S."/>
            <person name="Wortman J."/>
            <person name="Nusbaum C."/>
            <person name="Birren B."/>
        </authorList>
    </citation>
    <scope>NUCLEOTIDE SEQUENCE [LARGE SCALE GENOMIC DNA]</scope>
    <source>
        <strain evidence="2 3">CM2</strain>
    </source>
</reference>
<evidence type="ECO:0000313" key="3">
    <source>
        <dbReference type="Proteomes" id="UP000017818"/>
    </source>
</evidence>
<evidence type="ECO:0000256" key="1">
    <source>
        <dbReference type="SAM" id="Phobius"/>
    </source>
</evidence>
<keyword evidence="1" id="KW-0472">Membrane</keyword>
<dbReference type="Proteomes" id="UP000017818">
    <property type="component" value="Unassembled WGS sequence"/>
</dbReference>
<comment type="caution">
    <text evidence="2">The sequence shown here is derived from an EMBL/GenBank/DDBJ whole genome shotgun (WGS) entry which is preliminary data.</text>
</comment>
<feature type="transmembrane region" description="Helical" evidence="1">
    <location>
        <begin position="108"/>
        <end position="125"/>
    </location>
</feature>
<dbReference type="RefSeq" id="WP_009527775.1">
    <property type="nucleotide sequence ID" value="NZ_JH815225.1"/>
</dbReference>
<dbReference type="AlphaFoldDB" id="V9HSP0"/>
<feature type="transmembrane region" description="Helical" evidence="1">
    <location>
        <begin position="75"/>
        <end position="96"/>
    </location>
</feature>
<dbReference type="HOGENOM" id="CLU_1915070_0_0_9"/>
<evidence type="ECO:0000313" key="2">
    <source>
        <dbReference type="EMBL" id="EHL18567.1"/>
    </source>
</evidence>
<organism evidence="2 3">
    <name type="scientific">Peptoanaerobacter stomatis</name>
    <dbReference type="NCBI Taxonomy" id="796937"/>
    <lineage>
        <taxon>Bacteria</taxon>
        <taxon>Bacillati</taxon>
        <taxon>Bacillota</taxon>
        <taxon>Clostridia</taxon>
        <taxon>Peptostreptococcales</taxon>
        <taxon>Filifactoraceae</taxon>
        <taxon>Peptoanaerobacter</taxon>
    </lineage>
</organism>
<protein>
    <submittedName>
        <fullName evidence="2">Uncharacterized protein</fullName>
    </submittedName>
</protein>